<feature type="region of interest" description="Disordered" evidence="1">
    <location>
        <begin position="168"/>
        <end position="214"/>
    </location>
</feature>
<dbReference type="Proteomes" id="UP000799772">
    <property type="component" value="Unassembled WGS sequence"/>
</dbReference>
<evidence type="ECO:0000313" key="2">
    <source>
        <dbReference type="EMBL" id="KAF2098550.1"/>
    </source>
</evidence>
<organism evidence="2 3">
    <name type="scientific">Rhizodiscina lignyota</name>
    <dbReference type="NCBI Taxonomy" id="1504668"/>
    <lineage>
        <taxon>Eukaryota</taxon>
        <taxon>Fungi</taxon>
        <taxon>Dikarya</taxon>
        <taxon>Ascomycota</taxon>
        <taxon>Pezizomycotina</taxon>
        <taxon>Dothideomycetes</taxon>
        <taxon>Pleosporomycetidae</taxon>
        <taxon>Aulographales</taxon>
        <taxon>Rhizodiscinaceae</taxon>
        <taxon>Rhizodiscina</taxon>
    </lineage>
</organism>
<keyword evidence="3" id="KW-1185">Reference proteome</keyword>
<proteinExistence type="predicted"/>
<evidence type="ECO:0000256" key="1">
    <source>
        <dbReference type="SAM" id="MobiDB-lite"/>
    </source>
</evidence>
<dbReference type="EMBL" id="ML978126">
    <property type="protein sequence ID" value="KAF2098550.1"/>
    <property type="molecule type" value="Genomic_DNA"/>
</dbReference>
<sequence length="214" mass="23408">MPEPWWNKTGLENWSNQCAIMSYWGITAEQYAAIHATIERRLEADGILDLVRNGFQLGKMSYNPIRRAAHRSTHVVPEIGERILNGARVRTLGPAISMALQCINDHARQAPPACSEGDLGDESMSGEEEPPRTRRRRIGSGARVNCLHASSPGDGHDQCVPLGQSHASRRLVSPCDTENATKGARPAPQVAQTNRIDRRVLGEIQPRSSGSSVS</sequence>
<evidence type="ECO:0000313" key="3">
    <source>
        <dbReference type="Proteomes" id="UP000799772"/>
    </source>
</evidence>
<protein>
    <submittedName>
        <fullName evidence="2">Uncharacterized protein</fullName>
    </submittedName>
</protein>
<comment type="caution">
    <text evidence="2">The sequence shown here is derived from an EMBL/GenBank/DDBJ whole genome shotgun (WGS) entry which is preliminary data.</text>
</comment>
<gene>
    <name evidence="2" type="ORF">NA57DRAFT_56210</name>
</gene>
<dbReference type="AlphaFoldDB" id="A0A9P4IFW6"/>
<reference evidence="2" key="1">
    <citation type="journal article" date="2020" name="Stud. Mycol.">
        <title>101 Dothideomycetes genomes: a test case for predicting lifestyles and emergence of pathogens.</title>
        <authorList>
            <person name="Haridas S."/>
            <person name="Albert R."/>
            <person name="Binder M."/>
            <person name="Bloem J."/>
            <person name="Labutti K."/>
            <person name="Salamov A."/>
            <person name="Andreopoulos B."/>
            <person name="Baker S."/>
            <person name="Barry K."/>
            <person name="Bills G."/>
            <person name="Bluhm B."/>
            <person name="Cannon C."/>
            <person name="Castanera R."/>
            <person name="Culley D."/>
            <person name="Daum C."/>
            <person name="Ezra D."/>
            <person name="Gonzalez J."/>
            <person name="Henrissat B."/>
            <person name="Kuo A."/>
            <person name="Liang C."/>
            <person name="Lipzen A."/>
            <person name="Lutzoni F."/>
            <person name="Magnuson J."/>
            <person name="Mondo S."/>
            <person name="Nolan M."/>
            <person name="Ohm R."/>
            <person name="Pangilinan J."/>
            <person name="Park H.-J."/>
            <person name="Ramirez L."/>
            <person name="Alfaro M."/>
            <person name="Sun H."/>
            <person name="Tritt A."/>
            <person name="Yoshinaga Y."/>
            <person name="Zwiers L.-H."/>
            <person name="Turgeon B."/>
            <person name="Goodwin S."/>
            <person name="Spatafora J."/>
            <person name="Crous P."/>
            <person name="Grigoriev I."/>
        </authorList>
    </citation>
    <scope>NUCLEOTIDE SEQUENCE</scope>
    <source>
        <strain evidence="2">CBS 133067</strain>
    </source>
</reference>
<feature type="compositionally biased region" description="Acidic residues" evidence="1">
    <location>
        <begin position="118"/>
        <end position="128"/>
    </location>
</feature>
<accession>A0A9P4IFW6</accession>
<name>A0A9P4IFW6_9PEZI</name>
<feature type="region of interest" description="Disordered" evidence="1">
    <location>
        <begin position="110"/>
        <end position="142"/>
    </location>
</feature>